<accession>A0ACD3B2Q7</accession>
<gene>
    <name evidence="1" type="ORF">BDN72DRAFT_381250</name>
</gene>
<name>A0ACD3B2Q7_9AGAR</name>
<evidence type="ECO:0000313" key="1">
    <source>
        <dbReference type="EMBL" id="TFK72131.1"/>
    </source>
</evidence>
<dbReference type="Proteomes" id="UP000308600">
    <property type="component" value="Unassembled WGS sequence"/>
</dbReference>
<sequence length="411" mass="43774">MAPWIFVDDVDTFVTYLGSWNSQVKDSQMLGGTYATPDSFVQPNAPYTSKPSLSYSTDGTHIDIYGYAPAGASLNLAVDSGDPKPLDLINSGNSSGKSALIASAQLLGSGDHDVRIGVNSGAPYIDYMLVTPRASSMLITNTLLADDRDPYLKYSGSWTQDSGPSADYGTSLANTRTGSKAKGAKVTVDFYGASIGVYGLLNPTDGVLSASFSVDGKPATKFTPYDGTQTVNSSDWLINQKFFYQDLSSSSSQHTLTINVDQVTGSQMFWLDYITFEGGAFTELDPPVFDSEPNTSKKASLTWLPGAIIGGIGVLIALVIVYRIIRGKGGLLIRTNFGRRVIILPQQPQQQVPQPMFNQGVLYNSDGSNVNYGPGLTSQPSPLPAPSPTAAGYVGGFTVPPHPDQQQPFKG</sequence>
<evidence type="ECO:0000313" key="2">
    <source>
        <dbReference type="Proteomes" id="UP000308600"/>
    </source>
</evidence>
<organism evidence="1 2">
    <name type="scientific">Pluteus cervinus</name>
    <dbReference type="NCBI Taxonomy" id="181527"/>
    <lineage>
        <taxon>Eukaryota</taxon>
        <taxon>Fungi</taxon>
        <taxon>Dikarya</taxon>
        <taxon>Basidiomycota</taxon>
        <taxon>Agaricomycotina</taxon>
        <taxon>Agaricomycetes</taxon>
        <taxon>Agaricomycetidae</taxon>
        <taxon>Agaricales</taxon>
        <taxon>Pluteineae</taxon>
        <taxon>Pluteaceae</taxon>
        <taxon>Pluteus</taxon>
    </lineage>
</organism>
<protein>
    <submittedName>
        <fullName evidence="1">Uncharacterized protein</fullName>
    </submittedName>
</protein>
<reference evidence="1 2" key="1">
    <citation type="journal article" date="2019" name="Nat. Ecol. Evol.">
        <title>Megaphylogeny resolves global patterns of mushroom evolution.</title>
        <authorList>
            <person name="Varga T."/>
            <person name="Krizsan K."/>
            <person name="Foldi C."/>
            <person name="Dima B."/>
            <person name="Sanchez-Garcia M."/>
            <person name="Sanchez-Ramirez S."/>
            <person name="Szollosi G.J."/>
            <person name="Szarkandi J.G."/>
            <person name="Papp V."/>
            <person name="Albert L."/>
            <person name="Andreopoulos W."/>
            <person name="Angelini C."/>
            <person name="Antonin V."/>
            <person name="Barry K.W."/>
            <person name="Bougher N.L."/>
            <person name="Buchanan P."/>
            <person name="Buyck B."/>
            <person name="Bense V."/>
            <person name="Catcheside P."/>
            <person name="Chovatia M."/>
            <person name="Cooper J."/>
            <person name="Damon W."/>
            <person name="Desjardin D."/>
            <person name="Finy P."/>
            <person name="Geml J."/>
            <person name="Haridas S."/>
            <person name="Hughes K."/>
            <person name="Justo A."/>
            <person name="Karasinski D."/>
            <person name="Kautmanova I."/>
            <person name="Kiss B."/>
            <person name="Kocsube S."/>
            <person name="Kotiranta H."/>
            <person name="LaButti K.M."/>
            <person name="Lechner B.E."/>
            <person name="Liimatainen K."/>
            <person name="Lipzen A."/>
            <person name="Lukacs Z."/>
            <person name="Mihaltcheva S."/>
            <person name="Morgado L.N."/>
            <person name="Niskanen T."/>
            <person name="Noordeloos M.E."/>
            <person name="Ohm R.A."/>
            <person name="Ortiz-Santana B."/>
            <person name="Ovrebo C."/>
            <person name="Racz N."/>
            <person name="Riley R."/>
            <person name="Savchenko A."/>
            <person name="Shiryaev A."/>
            <person name="Soop K."/>
            <person name="Spirin V."/>
            <person name="Szebenyi C."/>
            <person name="Tomsovsky M."/>
            <person name="Tulloss R.E."/>
            <person name="Uehling J."/>
            <person name="Grigoriev I.V."/>
            <person name="Vagvolgyi C."/>
            <person name="Papp T."/>
            <person name="Martin F.M."/>
            <person name="Miettinen O."/>
            <person name="Hibbett D.S."/>
            <person name="Nagy L.G."/>
        </authorList>
    </citation>
    <scope>NUCLEOTIDE SEQUENCE [LARGE SCALE GENOMIC DNA]</scope>
    <source>
        <strain evidence="1 2">NL-1719</strain>
    </source>
</reference>
<proteinExistence type="predicted"/>
<dbReference type="EMBL" id="ML208289">
    <property type="protein sequence ID" value="TFK72131.1"/>
    <property type="molecule type" value="Genomic_DNA"/>
</dbReference>
<keyword evidence="2" id="KW-1185">Reference proteome</keyword>